<proteinExistence type="predicted"/>
<accession>A0A5N5UPJ0</accession>
<sequence length="35" mass="3694">MALDQSALFNTCSADPGDSAVRIAQQIGENVDAVW</sequence>
<reference evidence="1 2" key="1">
    <citation type="submission" date="2012-10" db="EMBL/GenBank/DDBJ databases">
        <title>The draft sequence of the Mycobacterium pheli genome.</title>
        <authorList>
            <person name="Pettersson B.M.F."/>
            <person name="Das S."/>
            <person name="Dasgupta S."/>
            <person name="Bhattacharya A."/>
            <person name="Kirsebom L.A."/>
        </authorList>
    </citation>
    <scope>NUCLEOTIDE SEQUENCE [LARGE SCALE GENOMIC DNA]</scope>
    <source>
        <strain evidence="1 2">CCUG 21000</strain>
    </source>
</reference>
<evidence type="ECO:0000313" key="2">
    <source>
        <dbReference type="Proteomes" id="UP000325690"/>
    </source>
</evidence>
<name>A0A5N5UPJ0_MYCPH</name>
<dbReference type="Proteomes" id="UP000325690">
    <property type="component" value="Unassembled WGS sequence"/>
</dbReference>
<evidence type="ECO:0000313" key="1">
    <source>
        <dbReference type="EMBL" id="KAB7751512.1"/>
    </source>
</evidence>
<dbReference type="EMBL" id="ANBP01000055">
    <property type="protein sequence ID" value="KAB7751512.1"/>
    <property type="molecule type" value="Genomic_DNA"/>
</dbReference>
<protein>
    <submittedName>
        <fullName evidence="1">Uncharacterized protein</fullName>
    </submittedName>
</protein>
<gene>
    <name evidence="1" type="ORF">MPHL21000_24930</name>
</gene>
<keyword evidence="2" id="KW-1185">Reference proteome</keyword>
<comment type="caution">
    <text evidence="1">The sequence shown here is derived from an EMBL/GenBank/DDBJ whole genome shotgun (WGS) entry which is preliminary data.</text>
</comment>
<dbReference type="AlphaFoldDB" id="A0A5N5UPJ0"/>
<organism evidence="1 2">
    <name type="scientific">Mycolicibacterium phlei DSM 43239 = CCUG 21000</name>
    <dbReference type="NCBI Taxonomy" id="1226750"/>
    <lineage>
        <taxon>Bacteria</taxon>
        <taxon>Bacillati</taxon>
        <taxon>Actinomycetota</taxon>
        <taxon>Actinomycetes</taxon>
        <taxon>Mycobacteriales</taxon>
        <taxon>Mycobacteriaceae</taxon>
        <taxon>Mycolicibacterium</taxon>
    </lineage>
</organism>